<feature type="compositionally biased region" description="Pro residues" evidence="1">
    <location>
        <begin position="79"/>
        <end position="88"/>
    </location>
</feature>
<gene>
    <name evidence="2" type="ORF">FBUS_06814</name>
</gene>
<feature type="compositionally biased region" description="Basic and acidic residues" evidence="1">
    <location>
        <begin position="33"/>
        <end position="53"/>
    </location>
</feature>
<sequence length="105" mass="11906">MSATECDPSSLDPDGDSEGGFHNEDNGYVQNSHFEEEEHYPNDDLGKQIEHQPEQPFESPMRHVRPMRPQNAPIQFRPGPGPRPPYPPSFRGHPRMPMQMGGNAR</sequence>
<organism evidence="2 3">
    <name type="scientific">Fasciolopsis buskii</name>
    <dbReference type="NCBI Taxonomy" id="27845"/>
    <lineage>
        <taxon>Eukaryota</taxon>
        <taxon>Metazoa</taxon>
        <taxon>Spiralia</taxon>
        <taxon>Lophotrochozoa</taxon>
        <taxon>Platyhelminthes</taxon>
        <taxon>Trematoda</taxon>
        <taxon>Digenea</taxon>
        <taxon>Plagiorchiida</taxon>
        <taxon>Echinostomata</taxon>
        <taxon>Echinostomatoidea</taxon>
        <taxon>Fasciolidae</taxon>
        <taxon>Fasciolopsis</taxon>
    </lineage>
</organism>
<dbReference type="EMBL" id="LUCM01003893">
    <property type="protein sequence ID" value="KAA0195156.1"/>
    <property type="molecule type" value="Genomic_DNA"/>
</dbReference>
<dbReference type="Proteomes" id="UP000728185">
    <property type="component" value="Unassembled WGS sequence"/>
</dbReference>
<evidence type="ECO:0000313" key="3">
    <source>
        <dbReference type="Proteomes" id="UP000728185"/>
    </source>
</evidence>
<reference evidence="2" key="1">
    <citation type="submission" date="2019-05" db="EMBL/GenBank/DDBJ databases">
        <title>Annotation for the trematode Fasciolopsis buski.</title>
        <authorList>
            <person name="Choi Y.-J."/>
        </authorList>
    </citation>
    <scope>NUCLEOTIDE SEQUENCE</scope>
    <source>
        <strain evidence="2">HT</strain>
        <tissue evidence="2">Whole worm</tissue>
    </source>
</reference>
<comment type="caution">
    <text evidence="2">The sequence shown here is derived from an EMBL/GenBank/DDBJ whole genome shotgun (WGS) entry which is preliminary data.</text>
</comment>
<evidence type="ECO:0000256" key="1">
    <source>
        <dbReference type="SAM" id="MobiDB-lite"/>
    </source>
</evidence>
<name>A0A8E0RZT3_9TREM</name>
<proteinExistence type="predicted"/>
<keyword evidence="3" id="KW-1185">Reference proteome</keyword>
<dbReference type="AlphaFoldDB" id="A0A8E0RZT3"/>
<protein>
    <submittedName>
        <fullName evidence="2">Uncharacterized protein</fullName>
    </submittedName>
</protein>
<accession>A0A8E0RZT3</accession>
<feature type="region of interest" description="Disordered" evidence="1">
    <location>
        <begin position="1"/>
        <end position="105"/>
    </location>
</feature>
<evidence type="ECO:0000313" key="2">
    <source>
        <dbReference type="EMBL" id="KAA0195156.1"/>
    </source>
</evidence>